<comment type="caution">
    <text evidence="2">The sequence shown here is derived from an EMBL/GenBank/DDBJ whole genome shotgun (WGS) entry which is preliminary data.</text>
</comment>
<dbReference type="AlphaFoldDB" id="A0A7W9V0V1"/>
<gene>
    <name evidence="2" type="ORF">FHS42_005702</name>
</gene>
<dbReference type="Pfam" id="PF13751">
    <property type="entry name" value="DDE_Tnp_1_6"/>
    <property type="match status" value="1"/>
</dbReference>
<evidence type="ECO:0000313" key="3">
    <source>
        <dbReference type="Proteomes" id="UP000588098"/>
    </source>
</evidence>
<evidence type="ECO:0000259" key="1">
    <source>
        <dbReference type="Pfam" id="PF13751"/>
    </source>
</evidence>
<dbReference type="Proteomes" id="UP000588098">
    <property type="component" value="Unassembled WGS sequence"/>
</dbReference>
<protein>
    <recommendedName>
        <fullName evidence="1">Transposase DDE domain-containing protein</fullName>
    </recommendedName>
</protein>
<organism evidence="2 3">
    <name type="scientific">Streptomyces zagrosensis</name>
    <dbReference type="NCBI Taxonomy" id="1042984"/>
    <lineage>
        <taxon>Bacteria</taxon>
        <taxon>Bacillati</taxon>
        <taxon>Actinomycetota</taxon>
        <taxon>Actinomycetes</taxon>
        <taxon>Kitasatosporales</taxon>
        <taxon>Streptomycetaceae</taxon>
        <taxon>Streptomyces</taxon>
    </lineage>
</organism>
<evidence type="ECO:0000313" key="2">
    <source>
        <dbReference type="EMBL" id="MBB5938613.1"/>
    </source>
</evidence>
<dbReference type="InterPro" id="IPR025668">
    <property type="entry name" value="Tnp_DDE_dom"/>
</dbReference>
<sequence>MPGEGRLHPHRRPEVSFLPRELYDIQSESRTEQQTQEWLSRYSLRAAIEGTINEFVSGHGMRRCRYRSEETTHVQHVLTAIAVNLLPLAAL</sequence>
<dbReference type="EMBL" id="JACHJL010000017">
    <property type="protein sequence ID" value="MBB5938613.1"/>
    <property type="molecule type" value="Genomic_DNA"/>
</dbReference>
<accession>A0A7W9V0V1</accession>
<reference evidence="2 3" key="1">
    <citation type="submission" date="2020-08" db="EMBL/GenBank/DDBJ databases">
        <title>Genomic Encyclopedia of Type Strains, Phase III (KMG-III): the genomes of soil and plant-associated and newly described type strains.</title>
        <authorList>
            <person name="Whitman W."/>
        </authorList>
    </citation>
    <scope>NUCLEOTIDE SEQUENCE [LARGE SCALE GENOMIC DNA]</scope>
    <source>
        <strain evidence="2 3">CECT 8305</strain>
    </source>
</reference>
<dbReference type="RefSeq" id="WP_184576497.1">
    <property type="nucleotide sequence ID" value="NZ_JACHJL010000017.1"/>
</dbReference>
<name>A0A7W9V0V1_9ACTN</name>
<keyword evidence="3" id="KW-1185">Reference proteome</keyword>
<proteinExistence type="predicted"/>
<feature type="domain" description="Transposase DDE" evidence="1">
    <location>
        <begin position="16"/>
        <end position="85"/>
    </location>
</feature>